<comment type="caution">
    <text evidence="4">The sequence shown here is derived from an EMBL/GenBank/DDBJ whole genome shotgun (WGS) entry which is preliminary data.</text>
</comment>
<feature type="transmembrane region" description="Helical" evidence="2">
    <location>
        <begin position="21"/>
        <end position="40"/>
    </location>
</feature>
<feature type="compositionally biased region" description="Polar residues" evidence="1">
    <location>
        <begin position="209"/>
        <end position="236"/>
    </location>
</feature>
<reference evidence="4" key="2">
    <citation type="submission" date="2020-08" db="EMBL/GenBank/DDBJ databases">
        <title>Plant Genome Project.</title>
        <authorList>
            <person name="Zhang R.-G."/>
        </authorList>
    </citation>
    <scope>NUCLEOTIDE SEQUENCE</scope>
    <source>
        <strain evidence="4">Huo1</strain>
        <tissue evidence="4">Leaf</tissue>
    </source>
</reference>
<organism evidence="4">
    <name type="scientific">Salvia splendens</name>
    <name type="common">Scarlet sage</name>
    <dbReference type="NCBI Taxonomy" id="180675"/>
    <lineage>
        <taxon>Eukaryota</taxon>
        <taxon>Viridiplantae</taxon>
        <taxon>Streptophyta</taxon>
        <taxon>Embryophyta</taxon>
        <taxon>Tracheophyta</taxon>
        <taxon>Spermatophyta</taxon>
        <taxon>Magnoliopsida</taxon>
        <taxon>eudicotyledons</taxon>
        <taxon>Gunneridae</taxon>
        <taxon>Pentapetalae</taxon>
        <taxon>asterids</taxon>
        <taxon>lamiids</taxon>
        <taxon>Lamiales</taxon>
        <taxon>Lamiaceae</taxon>
        <taxon>Nepetoideae</taxon>
        <taxon>Mentheae</taxon>
        <taxon>Salviinae</taxon>
        <taxon>Salvia</taxon>
        <taxon>Salvia subgen. Calosphace</taxon>
        <taxon>core Calosphace</taxon>
    </lineage>
</organism>
<evidence type="ECO:0000313" key="4">
    <source>
        <dbReference type="EMBL" id="KAG6405420.1"/>
    </source>
</evidence>
<dbReference type="Proteomes" id="UP000298416">
    <property type="component" value="Unassembled WGS sequence"/>
</dbReference>
<dbReference type="InterPro" id="IPR035969">
    <property type="entry name" value="Rab-GAP_TBC_sf"/>
</dbReference>
<proteinExistence type="predicted"/>
<dbReference type="Gene3D" id="1.10.472.80">
    <property type="entry name" value="Ypt/Rab-GAP domain of gyp1p, domain 3"/>
    <property type="match status" value="1"/>
</dbReference>
<dbReference type="FunFam" id="1.10.8.270:FF:000022">
    <property type="entry name" value="Ypt/Rab-GAP domain of gyp1p superfamily protein"/>
    <property type="match status" value="1"/>
</dbReference>
<reference evidence="4" key="1">
    <citation type="submission" date="2018-01" db="EMBL/GenBank/DDBJ databases">
        <authorList>
            <person name="Mao J.F."/>
        </authorList>
    </citation>
    <scope>NUCLEOTIDE SEQUENCE</scope>
    <source>
        <strain evidence="4">Huo1</strain>
        <tissue evidence="4">Leaf</tissue>
    </source>
</reference>
<keyword evidence="5" id="KW-1185">Reference proteome</keyword>
<evidence type="ECO:0000256" key="2">
    <source>
        <dbReference type="SAM" id="Phobius"/>
    </source>
</evidence>
<evidence type="ECO:0000256" key="1">
    <source>
        <dbReference type="SAM" id="MobiDB-lite"/>
    </source>
</evidence>
<dbReference type="PANTHER" id="PTHR22957">
    <property type="entry name" value="TBC1 DOMAIN FAMILY MEMBER GTPASE-ACTIVATING PROTEIN"/>
    <property type="match status" value="1"/>
</dbReference>
<dbReference type="Gene3D" id="1.10.8.270">
    <property type="entry name" value="putative rabgap domain of human tbc1 domain family member 14 like domains"/>
    <property type="match status" value="1"/>
</dbReference>
<protein>
    <recommendedName>
        <fullName evidence="3">Rab-GAP TBC domain-containing protein</fullName>
    </recommendedName>
</protein>
<name>A0A8X8X0H4_SALSN</name>
<feature type="transmembrane region" description="Helical" evidence="2">
    <location>
        <begin position="60"/>
        <end position="88"/>
    </location>
</feature>
<accession>A0A8X8X0H4</accession>
<gene>
    <name evidence="4" type="ORF">SASPL_133009</name>
</gene>
<dbReference type="EMBL" id="PNBA02000012">
    <property type="protein sequence ID" value="KAG6405420.1"/>
    <property type="molecule type" value="Genomic_DNA"/>
</dbReference>
<evidence type="ECO:0000313" key="5">
    <source>
        <dbReference type="Proteomes" id="UP000298416"/>
    </source>
</evidence>
<evidence type="ECO:0000259" key="3">
    <source>
        <dbReference type="PROSITE" id="PS50086"/>
    </source>
</evidence>
<dbReference type="Pfam" id="PF00566">
    <property type="entry name" value="RabGAP-TBC"/>
    <property type="match status" value="1"/>
</dbReference>
<dbReference type="PROSITE" id="PS50086">
    <property type="entry name" value="TBC_RABGAP"/>
    <property type="match status" value="1"/>
</dbReference>
<dbReference type="SUPFAM" id="SSF47923">
    <property type="entry name" value="Ypt/Rab-GAP domain of gyp1p"/>
    <property type="match status" value="2"/>
</dbReference>
<sequence length="566" mass="64015">MVLRSSVMRRRHSITTDITQVLAAVTSAAAAFLLMPEIFLGGDGRSRIFLLAEADGWGNALIPSSLNVGIAAAVTTLAGIALAATLVYSSRRRRRKHALLAKQWKGLFDADGRLSDGGVKFLKKIRTGGVEPSIRMEVWPFLLGMYDVNSSKSERDAIKAKKSSSFTETRREYAELRKQCRQISKRGEKSFKLKLASGNNSNKDGEDISQVSDSSSLDEATSVRPSLSSDVTSSSIELHGSKELVEQKENDGEITTETDTMDLDSFDDLEDIKPLLTSMDIEDDKVYKPVYSALGNLTIRKVEDFVTWQRIIRLDAIRANSEWVIYSPCKVSVSEEKAHQLAESIGLKDYDHLEPSRIYHAGRLVVILEAYAVYDSEIGYCQGMSDLLSPIISVIEEEHVAFWCFVGLMRKARHNFRLDEVGIRRQLNIVSKIIKCKDSHLYRHLENLQAEDCFFVYRMVVVLFRKELTFEQTLCLWEVMWADQVAIRAGLITRTWRWLRLRAPPTEDLLLYAIAACVLQKRSLIIDNYSSMEEIMKECNSMAGHLDVWKLLDDAHVLVATFHNKI</sequence>
<dbReference type="InterPro" id="IPR000195">
    <property type="entry name" value="Rab-GAP-TBC_dom"/>
</dbReference>
<keyword evidence="2" id="KW-0812">Transmembrane</keyword>
<keyword evidence="2" id="KW-0472">Membrane</keyword>
<feature type="domain" description="Rab-GAP TBC" evidence="3">
    <location>
        <begin position="129"/>
        <end position="484"/>
    </location>
</feature>
<dbReference type="PANTHER" id="PTHR22957:SF642">
    <property type="entry name" value="GTPASE-ACTIVATING PROTEIN GYP7-LIKE"/>
    <property type="match status" value="1"/>
</dbReference>
<dbReference type="SMART" id="SM00164">
    <property type="entry name" value="TBC"/>
    <property type="match status" value="1"/>
</dbReference>
<dbReference type="AlphaFoldDB" id="A0A8X8X0H4"/>
<dbReference type="GO" id="GO:0005096">
    <property type="term" value="F:GTPase activator activity"/>
    <property type="evidence" value="ECO:0007669"/>
    <property type="project" value="TreeGrafter"/>
</dbReference>
<feature type="region of interest" description="Disordered" evidence="1">
    <location>
        <begin position="194"/>
        <end position="241"/>
    </location>
</feature>
<keyword evidence="2" id="KW-1133">Transmembrane helix</keyword>